<evidence type="ECO:0000313" key="3">
    <source>
        <dbReference type="Proteomes" id="UP000216752"/>
    </source>
</evidence>
<gene>
    <name evidence="2" type="ORF">SPSIL_040860</name>
</gene>
<evidence type="ECO:0000259" key="1">
    <source>
        <dbReference type="Pfam" id="PF02627"/>
    </source>
</evidence>
<dbReference type="PANTHER" id="PTHR33930:SF2">
    <property type="entry name" value="BLR3452 PROTEIN"/>
    <property type="match status" value="1"/>
</dbReference>
<proteinExistence type="predicted"/>
<dbReference type="EMBL" id="CP155573">
    <property type="protein sequence ID" value="XFO67867.1"/>
    <property type="molecule type" value="Genomic_DNA"/>
</dbReference>
<dbReference type="PANTHER" id="PTHR33930">
    <property type="entry name" value="ALKYL HYDROPEROXIDE REDUCTASE AHPD"/>
    <property type="match status" value="1"/>
</dbReference>
<dbReference type="RefSeq" id="WP_094602978.1">
    <property type="nucleotide sequence ID" value="NZ_CP155573.1"/>
</dbReference>
<dbReference type="Gene3D" id="1.20.1290.10">
    <property type="entry name" value="AhpD-like"/>
    <property type="match status" value="1"/>
</dbReference>
<dbReference type="InterPro" id="IPR004675">
    <property type="entry name" value="AhpD_core"/>
</dbReference>
<name>A0ABZ3IQB0_9FIRM</name>
<dbReference type="NCBIfam" id="TIGR00778">
    <property type="entry name" value="ahpD_dom"/>
    <property type="match status" value="1"/>
</dbReference>
<dbReference type="InterPro" id="IPR029032">
    <property type="entry name" value="AhpD-like"/>
</dbReference>
<evidence type="ECO:0000313" key="2">
    <source>
        <dbReference type="EMBL" id="XFO67867.1"/>
    </source>
</evidence>
<dbReference type="Pfam" id="PF02627">
    <property type="entry name" value="CMD"/>
    <property type="match status" value="1"/>
</dbReference>
<dbReference type="Proteomes" id="UP000216752">
    <property type="component" value="Chromosome"/>
</dbReference>
<protein>
    <recommendedName>
        <fullName evidence="1">Carboxymuconolactone decarboxylase-like domain-containing protein</fullName>
    </recommendedName>
</protein>
<keyword evidence="3" id="KW-1185">Reference proteome</keyword>
<reference evidence="2" key="1">
    <citation type="submission" date="2024-05" db="EMBL/GenBank/DDBJ databases">
        <title>Isolation and characterization of Sporomusa carbonis sp. nov., a carboxydotrophic hydrogenogen in the genus of Sporomusa isolated from a charcoal burning pile.</title>
        <authorList>
            <person name="Boeer T."/>
            <person name="Rosenbaum F."/>
            <person name="Eysell L."/>
            <person name="Mueller V."/>
            <person name="Daniel R."/>
            <person name="Poehlein A."/>
        </authorList>
    </citation>
    <scope>NUCLEOTIDE SEQUENCE [LARGE SCALE GENOMIC DNA]</scope>
    <source>
        <strain evidence="2">DSM 10669</strain>
    </source>
</reference>
<dbReference type="InterPro" id="IPR003779">
    <property type="entry name" value="CMD-like"/>
</dbReference>
<sequence length="90" mass="9219">MVLDGKLTELIAIGASITANCQPCLDYHVNKAKESGATEQEISAAITIGKTVRKGASFKMDEYAAALQGKPSANSCSTANVCDCSGGSCC</sequence>
<accession>A0ABZ3IQB0</accession>
<dbReference type="SUPFAM" id="SSF69118">
    <property type="entry name" value="AhpD-like"/>
    <property type="match status" value="1"/>
</dbReference>
<organism evidence="2 3">
    <name type="scientific">Sporomusa silvacetica DSM 10669</name>
    <dbReference type="NCBI Taxonomy" id="1123289"/>
    <lineage>
        <taxon>Bacteria</taxon>
        <taxon>Bacillati</taxon>
        <taxon>Bacillota</taxon>
        <taxon>Negativicutes</taxon>
        <taxon>Selenomonadales</taxon>
        <taxon>Sporomusaceae</taxon>
        <taxon>Sporomusa</taxon>
    </lineage>
</organism>
<feature type="domain" description="Carboxymuconolactone decarboxylase-like" evidence="1">
    <location>
        <begin position="3"/>
        <end position="52"/>
    </location>
</feature>